<dbReference type="SUPFAM" id="SSF53474">
    <property type="entry name" value="alpha/beta-Hydrolases"/>
    <property type="match status" value="1"/>
</dbReference>
<dbReference type="Gene3D" id="3.40.50.1820">
    <property type="entry name" value="alpha/beta hydrolase"/>
    <property type="match status" value="1"/>
</dbReference>
<dbReference type="SUPFAM" id="SSF48452">
    <property type="entry name" value="TPR-like"/>
    <property type="match status" value="1"/>
</dbReference>
<keyword evidence="2" id="KW-0378">Hydrolase</keyword>
<dbReference type="InterPro" id="IPR050583">
    <property type="entry name" value="Mycobacterial_A85_antigen"/>
</dbReference>
<organism evidence="2 3">
    <name type="scientific">Aquimarina spongiae</name>
    <dbReference type="NCBI Taxonomy" id="570521"/>
    <lineage>
        <taxon>Bacteria</taxon>
        <taxon>Pseudomonadati</taxon>
        <taxon>Bacteroidota</taxon>
        <taxon>Flavobacteriia</taxon>
        <taxon>Flavobacteriales</taxon>
        <taxon>Flavobacteriaceae</taxon>
        <taxon>Aquimarina</taxon>
    </lineage>
</organism>
<dbReference type="InterPro" id="IPR011990">
    <property type="entry name" value="TPR-like_helical_dom_sf"/>
</dbReference>
<keyword evidence="1" id="KW-0732">Signal</keyword>
<dbReference type="PANTHER" id="PTHR48098">
    <property type="entry name" value="ENTEROCHELIN ESTERASE-RELATED"/>
    <property type="match status" value="1"/>
</dbReference>
<reference evidence="3" key="1">
    <citation type="submission" date="2016-11" db="EMBL/GenBank/DDBJ databases">
        <authorList>
            <person name="Varghese N."/>
            <person name="Submissions S."/>
        </authorList>
    </citation>
    <scope>NUCLEOTIDE SEQUENCE [LARGE SCALE GENOMIC DNA]</scope>
    <source>
        <strain evidence="3">DSM 22623</strain>
    </source>
</reference>
<accession>A0A1M6I197</accession>
<dbReference type="PANTHER" id="PTHR48098:SF6">
    <property type="entry name" value="FERRI-BACILLIBACTIN ESTERASE BESA"/>
    <property type="match status" value="1"/>
</dbReference>
<dbReference type="RefSeq" id="WP_073317804.1">
    <property type="nucleotide sequence ID" value="NZ_FQYP01000007.1"/>
</dbReference>
<dbReference type="OrthoDB" id="9784036at2"/>
<evidence type="ECO:0000256" key="1">
    <source>
        <dbReference type="SAM" id="SignalP"/>
    </source>
</evidence>
<dbReference type="STRING" id="570521.SAMN04488508_10749"/>
<dbReference type="InterPro" id="IPR000801">
    <property type="entry name" value="Esterase-like"/>
</dbReference>
<dbReference type="Pfam" id="PF00756">
    <property type="entry name" value="Esterase"/>
    <property type="match status" value="1"/>
</dbReference>
<feature type="chain" id="PRO_5013246212" evidence="1">
    <location>
        <begin position="21"/>
        <end position="414"/>
    </location>
</feature>
<dbReference type="Gene3D" id="1.25.40.10">
    <property type="entry name" value="Tetratricopeptide repeat domain"/>
    <property type="match status" value="1"/>
</dbReference>
<dbReference type="EMBL" id="FQYP01000007">
    <property type="protein sequence ID" value="SHJ28185.1"/>
    <property type="molecule type" value="Genomic_DNA"/>
</dbReference>
<name>A0A1M6I197_9FLAO</name>
<dbReference type="GO" id="GO:0016787">
    <property type="term" value="F:hydrolase activity"/>
    <property type="evidence" value="ECO:0007669"/>
    <property type="project" value="UniProtKB-KW"/>
</dbReference>
<evidence type="ECO:0000313" key="2">
    <source>
        <dbReference type="EMBL" id="SHJ28185.1"/>
    </source>
</evidence>
<feature type="signal peptide" evidence="1">
    <location>
        <begin position="1"/>
        <end position="20"/>
    </location>
</feature>
<keyword evidence="3" id="KW-1185">Reference proteome</keyword>
<dbReference type="InterPro" id="IPR029058">
    <property type="entry name" value="AB_hydrolase_fold"/>
</dbReference>
<dbReference type="AlphaFoldDB" id="A0A1M6I197"/>
<protein>
    <submittedName>
        <fullName evidence="2">Predicted hydrolase of the alpha/beta superfamily</fullName>
    </submittedName>
</protein>
<proteinExistence type="predicted"/>
<sequence length="414" mass="48923">MLIQKRTLFVLLLISLHAYTQQFSEKTGVINSFEIASKHLAEKRTIEIYLPPSYQKLEEKNYPVMYVMDGQEYFLHPVAYQRMLRFKDKSPEFIVVGINTDRKRRRKLLYEDANKFGNFLMEELIPHIDKNYRTLKEKERIYFGWEMSGGFGLEILTRHQNAFNAFFIASPTHITENRINALSKNIANHSSDTKFLYFSIAPEETYIEQSLHQTDSILKIKNLSNIVWKIDHLSDEDHYTTPFQTVNNGLRNHFQDYNTLRFYTLKEFDDFGSLESIKKYYQHRGNRYGISTDVHRTTKHFLLFNAMKENNFERFEVYAKEFKEYFEDPTLEIWAIRFGDYFAKNDKDQDALKTYTAGLAKFPESAAIHHAVGRFYKDKGDRSTAKAHYTKAIAYAEKSKDSNLEQYKTALEQL</sequence>
<evidence type="ECO:0000313" key="3">
    <source>
        <dbReference type="Proteomes" id="UP000184432"/>
    </source>
</evidence>
<dbReference type="Proteomes" id="UP000184432">
    <property type="component" value="Unassembled WGS sequence"/>
</dbReference>
<gene>
    <name evidence="2" type="ORF">SAMN04488508_10749</name>
</gene>